<dbReference type="Pfam" id="PF03797">
    <property type="entry name" value="Autotransporter"/>
    <property type="match status" value="1"/>
</dbReference>
<dbReference type="GO" id="GO:0019867">
    <property type="term" value="C:outer membrane"/>
    <property type="evidence" value="ECO:0007669"/>
    <property type="project" value="InterPro"/>
</dbReference>
<dbReference type="InterPro" id="IPR011050">
    <property type="entry name" value="Pectin_lyase_fold/virulence"/>
</dbReference>
<accession>A0A4R6DP91</accession>
<dbReference type="Proteomes" id="UP000295530">
    <property type="component" value="Unassembled WGS sequence"/>
</dbReference>
<evidence type="ECO:0000313" key="3">
    <source>
        <dbReference type="EMBL" id="TDN46825.1"/>
    </source>
</evidence>
<dbReference type="Gene3D" id="2.40.128.130">
    <property type="entry name" value="Autotransporter beta-domain"/>
    <property type="match status" value="1"/>
</dbReference>
<keyword evidence="4" id="KW-1185">Reference proteome</keyword>
<dbReference type="CDD" id="cd01344">
    <property type="entry name" value="PL2_Passenger_AT"/>
    <property type="match status" value="1"/>
</dbReference>
<dbReference type="EMBL" id="SNVX01000040">
    <property type="protein sequence ID" value="TDN46825.1"/>
    <property type="molecule type" value="Genomic_DNA"/>
</dbReference>
<dbReference type="SUPFAM" id="SSF103515">
    <property type="entry name" value="Autotransporter"/>
    <property type="match status" value="1"/>
</dbReference>
<reference evidence="3 4" key="1">
    <citation type="submission" date="2019-03" db="EMBL/GenBank/DDBJ databases">
        <title>Genomic analyses of the natural microbiome of Caenorhabditis elegans.</title>
        <authorList>
            <person name="Samuel B."/>
        </authorList>
    </citation>
    <scope>NUCLEOTIDE SEQUENCE [LARGE SCALE GENOMIC DNA]</scope>
    <source>
        <strain evidence="3 4">BIGb0156</strain>
    </source>
</reference>
<dbReference type="Gene3D" id="2.160.20.20">
    <property type="match status" value="3"/>
</dbReference>
<dbReference type="InterPro" id="IPR006315">
    <property type="entry name" value="OM_autotransptr_brl_dom"/>
</dbReference>
<evidence type="ECO:0000256" key="1">
    <source>
        <dbReference type="SAM" id="MobiDB-lite"/>
    </source>
</evidence>
<gene>
    <name evidence="3" type="ORF">EC847_1401</name>
</gene>
<feature type="domain" description="Autotransporter" evidence="2">
    <location>
        <begin position="1184"/>
        <end position="1467"/>
    </location>
</feature>
<dbReference type="SMART" id="SM00869">
    <property type="entry name" value="Autotransporter"/>
    <property type="match status" value="1"/>
</dbReference>
<protein>
    <submittedName>
        <fullName evidence="3">Outer membrane autotransporter protein</fullName>
    </submittedName>
</protein>
<dbReference type="InterPro" id="IPR012332">
    <property type="entry name" value="Autotransporter_pectin_lyase_C"/>
</dbReference>
<sequence>MKNVKILSTDTHGVHRAFRMKTSAGLVAGVLSFGGMDANADIVVSTSGTAGIANSGLYVDENIKMNVTKTTGVKVDGNADISLSRGSIKNNAATAANAKEQTGVSVTDNSHASLTDTTVLMDPKTGTGVVVTANDMTGILVNSGSRVELDNSSVTIGGGAKGNNNRGIVASGDKSAASLKNSSVQTSSWGAVAVAAEQGARVSLTDGTTILTTAARGSNGGSHGATVNGPGSQLHSDNALITTVGGSAYGIKATESARLELKDTTILTSGGYGHGVFIDGSSSATISGGLIQTTGKGATGLWARSGASVDLQDGTKIETAGAAVSAAAPLDNEKTLSVSHALLASDDNTSVTGRDLHLTSSGMSASTARAEDNARITLYDSIIETVGAATSTTTTAALHALSGGAISGAGLSVDVTGTNQGGSRAEGQNSSITLEGSSITVSGAGNAVNTSAAARALAGGTVAISRSAMTTSGQQSHGVSVEGVDSRATVKDTRIETRGARSSGFNMTDGATADVSGSKINVTALENGTGPWSPGILLQGAGTLLNLSQSEVSTTQNTSYGISAISGSQLTVDTSRISTGGNYSTGIAVANAIASIVDTHVETAGNDNAMGILADAGAVVTVTGGSVVTTGNGSPVQSNLTFPHAMASRNPGSFLSVEGTSLVTKGTQAYGVTVDDGGNASLKNVTVRTEGDNSAGLYAGIGAAKPGSVKLTADNVAVETLGKNATGVFVGRKYKAETAEVMLSSVSVNTHGDNAAGLWSEAGAALEAQNAVIRTEGAGSTGALVSNSALLTLENTGIIARGHQAYGVLAINGGNVSGTNTIVTPHGSGAAALGVQGTDALPGKAVFESSVFTSEAGAGIETGGHADIVLQNSRVTGPENWLQVKNSVAGSHTGSARLDLSGTIVSGAATTEASAYSDVSMSNTSLWLMSGNSDLSTLTNNNSFINFSSPVAGQYKTLQINHYHGENGTIGLNTHLFDDASPSDKLVIDGGLADGSSNLKITNTYGKGALTHGNGIKVVDAINGGVTAAGSFSLLNKVKAGPYQYTLYRSSVDGSNEQAWYLRSHKDTGHSDDDIITPPNKPDDETPTTPPGEKPGDKPVTPPPDDKPDEGKSPSKDNEGKGNSGGAAPTKPVEQRPAVPDYRAETSLYQAIPQQALLYNRMLIDSLHERTGEQFASPENIKKAEDSPSMSWGRAIYKRGTLDLNGPESRFTLNAIQLGIDLYRKTNEEGRSDFAGVTGNLGKMNSNVTHTDSEYAGRNALKSWGVGVYWTHFTPSGTYLDTVAQYNRFYVGSSPRDMASVKTKGYGLAASLETGYPWQPDENVKRFIEPQAQLVYSTAKLDSLHDDAAAVNFGKGESLTGRVSLRFHQTWDHDSKAKNNDKDSRTTLWLRPGILHEFKGKTRTEFSSQDGAVPFLTNTSGTSGQIIAGVDHQFSKSVSLTGSMSYEKSLEGDNKNYGGIVGIKIKF</sequence>
<dbReference type="InterPro" id="IPR005546">
    <property type="entry name" value="Autotransporte_beta"/>
</dbReference>
<proteinExistence type="predicted"/>
<feature type="region of interest" description="Disordered" evidence="1">
    <location>
        <begin position="1064"/>
        <end position="1136"/>
    </location>
</feature>
<feature type="region of interest" description="Disordered" evidence="1">
    <location>
        <begin position="214"/>
        <end position="233"/>
    </location>
</feature>
<organism evidence="3 4">
    <name type="scientific">Scandinavium goeteborgense</name>
    <dbReference type="NCBI Taxonomy" id="1851514"/>
    <lineage>
        <taxon>Bacteria</taxon>
        <taxon>Pseudomonadati</taxon>
        <taxon>Pseudomonadota</taxon>
        <taxon>Gammaproteobacteria</taxon>
        <taxon>Enterobacterales</taxon>
        <taxon>Enterobacteriaceae</taxon>
        <taxon>Scandinavium</taxon>
    </lineage>
</organism>
<dbReference type="SUPFAM" id="SSF51126">
    <property type="entry name" value="Pectin lyase-like"/>
    <property type="match status" value="1"/>
</dbReference>
<evidence type="ECO:0000313" key="4">
    <source>
        <dbReference type="Proteomes" id="UP000295530"/>
    </source>
</evidence>
<dbReference type="PROSITE" id="PS51208">
    <property type="entry name" value="AUTOTRANSPORTER"/>
    <property type="match status" value="1"/>
</dbReference>
<name>A0A4R6DP91_SCAGO</name>
<dbReference type="NCBIfam" id="TIGR01414">
    <property type="entry name" value="autotrans_barl"/>
    <property type="match status" value="1"/>
</dbReference>
<comment type="caution">
    <text evidence="3">The sequence shown here is derived from an EMBL/GenBank/DDBJ whole genome shotgun (WGS) entry which is preliminary data.</text>
</comment>
<dbReference type="InterPro" id="IPR036709">
    <property type="entry name" value="Autotransporte_beta_dom_sf"/>
</dbReference>
<feature type="compositionally biased region" description="Basic and acidic residues" evidence="1">
    <location>
        <begin position="1104"/>
        <end position="1120"/>
    </location>
</feature>
<dbReference type="InterPro" id="IPR043990">
    <property type="entry name" value="AC_1"/>
</dbReference>
<dbReference type="Pfam" id="PF18883">
    <property type="entry name" value="AC_1"/>
    <property type="match status" value="1"/>
</dbReference>
<evidence type="ECO:0000259" key="2">
    <source>
        <dbReference type="PROSITE" id="PS51208"/>
    </source>
</evidence>
<feature type="compositionally biased region" description="Basic and acidic residues" evidence="1">
    <location>
        <begin position="1064"/>
        <end position="1073"/>
    </location>
</feature>